<feature type="transmembrane region" description="Helical" evidence="1">
    <location>
        <begin position="169"/>
        <end position="190"/>
    </location>
</feature>
<reference evidence="2 3" key="1">
    <citation type="submission" date="2020-08" db="EMBL/GenBank/DDBJ databases">
        <title>Bridging the membrane lipid divide: bacteria of the FCB group superphylum have the potential to synthesize archaeal ether lipids.</title>
        <authorList>
            <person name="Villanueva L."/>
            <person name="Von Meijenfeldt F.A.B."/>
            <person name="Westbye A.B."/>
            <person name="Yadav S."/>
            <person name="Hopmans E.C."/>
            <person name="Dutilh B.E."/>
            <person name="Sinninghe Damste J.S."/>
        </authorList>
    </citation>
    <scope>NUCLEOTIDE SEQUENCE [LARGE SCALE GENOMIC DNA]</scope>
    <source>
        <strain evidence="2">NIOZ-UU27</strain>
    </source>
</reference>
<evidence type="ECO:0000256" key="1">
    <source>
        <dbReference type="SAM" id="Phobius"/>
    </source>
</evidence>
<feature type="transmembrane region" description="Helical" evidence="1">
    <location>
        <begin position="36"/>
        <end position="56"/>
    </location>
</feature>
<dbReference type="Proteomes" id="UP000650524">
    <property type="component" value="Unassembled WGS sequence"/>
</dbReference>
<dbReference type="AlphaFoldDB" id="A0A8J6MXX8"/>
<proteinExistence type="predicted"/>
<gene>
    <name evidence="2" type="ORF">H8E19_04600</name>
</gene>
<name>A0A8J6MXX8_9DELT</name>
<organism evidence="2 3">
    <name type="scientific">Candidatus Desulfacyla euxinica</name>
    <dbReference type="NCBI Taxonomy" id="2841693"/>
    <lineage>
        <taxon>Bacteria</taxon>
        <taxon>Deltaproteobacteria</taxon>
        <taxon>Candidatus Desulfacyla</taxon>
    </lineage>
</organism>
<feature type="transmembrane region" description="Helical" evidence="1">
    <location>
        <begin position="147"/>
        <end position="163"/>
    </location>
</feature>
<keyword evidence="1" id="KW-0472">Membrane</keyword>
<feature type="transmembrane region" description="Helical" evidence="1">
    <location>
        <begin position="92"/>
        <end position="111"/>
    </location>
</feature>
<keyword evidence="1" id="KW-0812">Transmembrane</keyword>
<feature type="transmembrane region" description="Helical" evidence="1">
    <location>
        <begin position="123"/>
        <end position="142"/>
    </location>
</feature>
<sequence>MQLGFSFIFPFLLIMALLQGGAGLLGRDLCGWRPTLIFVLIAALVVVIPVGGLPLARWMISFNANFSISLTAILFCKITENSFGVKLLDKNALLTCWVFSLTAGVILYPMALGLGRFDPYQAGWSFSWLFVVVCGVTILLLIIKNRFAVVLMAAILAYNLHLLESTNLWDYLVDPFMVVVSFIALSSRLLRKLSSRP</sequence>
<protein>
    <submittedName>
        <fullName evidence="2">Uncharacterized protein</fullName>
    </submittedName>
</protein>
<evidence type="ECO:0000313" key="3">
    <source>
        <dbReference type="Proteomes" id="UP000650524"/>
    </source>
</evidence>
<dbReference type="EMBL" id="JACNJD010000152">
    <property type="protein sequence ID" value="MBC8176665.1"/>
    <property type="molecule type" value="Genomic_DNA"/>
</dbReference>
<keyword evidence="1" id="KW-1133">Transmembrane helix</keyword>
<evidence type="ECO:0000313" key="2">
    <source>
        <dbReference type="EMBL" id="MBC8176665.1"/>
    </source>
</evidence>
<comment type="caution">
    <text evidence="2">The sequence shown here is derived from an EMBL/GenBank/DDBJ whole genome shotgun (WGS) entry which is preliminary data.</text>
</comment>
<accession>A0A8J6MXX8</accession>